<evidence type="ECO:0000313" key="2">
    <source>
        <dbReference type="Proteomes" id="UP000499080"/>
    </source>
</evidence>
<gene>
    <name evidence="1" type="ORF">AVEN_190289_1</name>
</gene>
<comment type="caution">
    <text evidence="1">The sequence shown here is derived from an EMBL/GenBank/DDBJ whole genome shotgun (WGS) entry which is preliminary data.</text>
</comment>
<evidence type="ECO:0000313" key="1">
    <source>
        <dbReference type="EMBL" id="GBN55643.1"/>
    </source>
</evidence>
<dbReference type="EMBL" id="BGPR01012340">
    <property type="protein sequence ID" value="GBN55643.1"/>
    <property type="molecule type" value="Genomic_DNA"/>
</dbReference>
<protein>
    <submittedName>
        <fullName evidence="1">Uncharacterized protein</fullName>
    </submittedName>
</protein>
<dbReference type="Proteomes" id="UP000499080">
    <property type="component" value="Unassembled WGS sequence"/>
</dbReference>
<organism evidence="1 2">
    <name type="scientific">Araneus ventricosus</name>
    <name type="common">Orbweaver spider</name>
    <name type="synonym">Epeira ventricosa</name>
    <dbReference type="NCBI Taxonomy" id="182803"/>
    <lineage>
        <taxon>Eukaryota</taxon>
        <taxon>Metazoa</taxon>
        <taxon>Ecdysozoa</taxon>
        <taxon>Arthropoda</taxon>
        <taxon>Chelicerata</taxon>
        <taxon>Arachnida</taxon>
        <taxon>Araneae</taxon>
        <taxon>Araneomorphae</taxon>
        <taxon>Entelegynae</taxon>
        <taxon>Araneoidea</taxon>
        <taxon>Araneidae</taxon>
        <taxon>Araneus</taxon>
    </lineage>
</organism>
<name>A0A4Y2PXP4_ARAVE</name>
<dbReference type="AlphaFoldDB" id="A0A4Y2PXP4"/>
<accession>A0A4Y2PXP4</accession>
<proteinExistence type="predicted"/>
<sequence length="94" mass="10774">MCWQSVCSLMVEGWDGEWRLGCLVITNHGQTTRTTPEMTLTLQTSAPHQREDSSPLTCDLMCNRPNSRRIFSGIGFRVWKTFGPENLPRDHRGH</sequence>
<keyword evidence="2" id="KW-1185">Reference proteome</keyword>
<reference evidence="1 2" key="1">
    <citation type="journal article" date="2019" name="Sci. Rep.">
        <title>Orb-weaving spider Araneus ventricosus genome elucidates the spidroin gene catalogue.</title>
        <authorList>
            <person name="Kono N."/>
            <person name="Nakamura H."/>
            <person name="Ohtoshi R."/>
            <person name="Moran D.A.P."/>
            <person name="Shinohara A."/>
            <person name="Yoshida Y."/>
            <person name="Fujiwara M."/>
            <person name="Mori M."/>
            <person name="Tomita M."/>
            <person name="Arakawa K."/>
        </authorList>
    </citation>
    <scope>NUCLEOTIDE SEQUENCE [LARGE SCALE GENOMIC DNA]</scope>
</reference>